<dbReference type="InterPro" id="IPR050438">
    <property type="entry name" value="LMW_PTPase"/>
</dbReference>
<dbReference type="Pfam" id="PF01451">
    <property type="entry name" value="LMWPc"/>
    <property type="match status" value="1"/>
</dbReference>
<dbReference type="Gene3D" id="3.40.50.2300">
    <property type="match status" value="1"/>
</dbReference>
<dbReference type="GO" id="GO:0004725">
    <property type="term" value="F:protein tyrosine phosphatase activity"/>
    <property type="evidence" value="ECO:0007669"/>
    <property type="project" value="UniProtKB-EC"/>
</dbReference>
<dbReference type="PANTHER" id="PTHR11717:SF7">
    <property type="entry name" value="LOW MOLECULAR WEIGHT PHOSPHOTYROSINE PROTEIN PHOSPHATASE"/>
    <property type="match status" value="1"/>
</dbReference>
<dbReference type="SMART" id="SM00226">
    <property type="entry name" value="LMWPc"/>
    <property type="match status" value="1"/>
</dbReference>
<comment type="similarity">
    <text evidence="1">Belongs to the low molecular weight phosphotyrosine protein phosphatase family.</text>
</comment>
<dbReference type="GeneID" id="81472327"/>
<gene>
    <name evidence="7" type="ORF">IAE60_15175</name>
</gene>
<protein>
    <recommendedName>
        <fullName evidence="2">protein-tyrosine-phosphatase</fullName>
        <ecNumber evidence="2">3.1.3.48</ecNumber>
    </recommendedName>
</protein>
<dbReference type="AlphaFoldDB" id="A0A7G9TAX1"/>
<evidence type="ECO:0000256" key="1">
    <source>
        <dbReference type="ARBA" id="ARBA00011063"/>
    </source>
</evidence>
<evidence type="ECO:0000256" key="3">
    <source>
        <dbReference type="ARBA" id="ARBA00022801"/>
    </source>
</evidence>
<dbReference type="PANTHER" id="PTHR11717">
    <property type="entry name" value="LOW MOLECULAR WEIGHT PROTEIN TYROSINE PHOSPHATASE"/>
    <property type="match status" value="1"/>
</dbReference>
<evidence type="ECO:0000313" key="7">
    <source>
        <dbReference type="EMBL" id="QNN77246.1"/>
    </source>
</evidence>
<dbReference type="InterPro" id="IPR023485">
    <property type="entry name" value="Ptyr_pPase"/>
</dbReference>
<reference evidence="7 8" key="1">
    <citation type="submission" date="2020-08" db="EMBL/GenBank/DDBJ databases">
        <title>Streptomycin Non-resistant strain, P. mexicana.</title>
        <authorList>
            <person name="Ganesh-Kumar S."/>
            <person name="Zhe T."/>
            <person name="Yu Z."/>
            <person name="Min Y."/>
        </authorList>
    </citation>
    <scope>NUCLEOTIDE SEQUENCE [LARGE SCALE GENOMIC DNA]</scope>
    <source>
        <strain evidence="7 8">GTZY2</strain>
    </source>
</reference>
<evidence type="ECO:0000256" key="2">
    <source>
        <dbReference type="ARBA" id="ARBA00013064"/>
    </source>
</evidence>
<evidence type="ECO:0000256" key="4">
    <source>
        <dbReference type="ARBA" id="ARBA00022912"/>
    </source>
</evidence>
<dbReference type="InterPro" id="IPR017867">
    <property type="entry name" value="Tyr_phospatase_low_mol_wt"/>
</dbReference>
<name>A0A7G9TAX1_PSEMX</name>
<dbReference type="EMBL" id="CP060731">
    <property type="protein sequence ID" value="QNN77246.1"/>
    <property type="molecule type" value="Genomic_DNA"/>
</dbReference>
<keyword evidence="4" id="KW-0904">Protein phosphatase</keyword>
<dbReference type="PRINTS" id="PR00719">
    <property type="entry name" value="LMWPTPASE"/>
</dbReference>
<dbReference type="CDD" id="cd16343">
    <property type="entry name" value="LMWPTP"/>
    <property type="match status" value="1"/>
</dbReference>
<feature type="active site" description="Proton donor" evidence="5">
    <location>
        <position position="124"/>
    </location>
</feature>
<evidence type="ECO:0000256" key="5">
    <source>
        <dbReference type="PIRSR" id="PIRSR617867-1"/>
    </source>
</evidence>
<feature type="active site" description="Nucleophile" evidence="5">
    <location>
        <position position="7"/>
    </location>
</feature>
<feature type="domain" description="Phosphotyrosine protein phosphatase I" evidence="6">
    <location>
        <begin position="1"/>
        <end position="150"/>
    </location>
</feature>
<dbReference type="RefSeq" id="WP_187572893.1">
    <property type="nucleotide sequence ID" value="NZ_CP060731.1"/>
</dbReference>
<keyword evidence="3" id="KW-0378">Hydrolase</keyword>
<evidence type="ECO:0000313" key="8">
    <source>
        <dbReference type="Proteomes" id="UP000515838"/>
    </source>
</evidence>
<sequence length="154" mass="16414">MKLLVVCLGNICRSPMAEGALQARLEASPLAGRVQVDSAGTGGWHAGEPPDRRAIACARGHGVDIAGQRARQLHAADFEAFDWILCADRANVRDVLRLAPAARRERVALLLEWAGIRAGGEVPDPYTGGPDDFQRVWRLVDSAAQAVVARLAAG</sequence>
<dbReference type="InterPro" id="IPR036196">
    <property type="entry name" value="Ptyr_pPase_sf"/>
</dbReference>
<dbReference type="Proteomes" id="UP000515838">
    <property type="component" value="Chromosome"/>
</dbReference>
<dbReference type="EC" id="3.1.3.48" evidence="2"/>
<dbReference type="SUPFAM" id="SSF52788">
    <property type="entry name" value="Phosphotyrosine protein phosphatases I"/>
    <property type="match status" value="1"/>
</dbReference>
<evidence type="ECO:0000259" key="6">
    <source>
        <dbReference type="SMART" id="SM00226"/>
    </source>
</evidence>
<feature type="active site" description="Nucleophile" evidence="5">
    <location>
        <position position="13"/>
    </location>
</feature>
<proteinExistence type="inferred from homology"/>
<organism evidence="7 8">
    <name type="scientific">Pseudoxanthomonas mexicana</name>
    <dbReference type="NCBI Taxonomy" id="128785"/>
    <lineage>
        <taxon>Bacteria</taxon>
        <taxon>Pseudomonadati</taxon>
        <taxon>Pseudomonadota</taxon>
        <taxon>Gammaproteobacteria</taxon>
        <taxon>Lysobacterales</taxon>
        <taxon>Lysobacteraceae</taxon>
        <taxon>Pseudoxanthomonas</taxon>
    </lineage>
</organism>
<accession>A0A7G9TAX1</accession>